<feature type="transmembrane region" description="Helical" evidence="2">
    <location>
        <begin position="26"/>
        <end position="46"/>
    </location>
</feature>
<dbReference type="OrthoDB" id="1957187at2"/>
<evidence type="ECO:0000259" key="3">
    <source>
        <dbReference type="Pfam" id="PF25917"/>
    </source>
</evidence>
<dbReference type="Proteomes" id="UP000184364">
    <property type="component" value="Unassembled WGS sequence"/>
</dbReference>
<keyword evidence="2" id="KW-0812">Transmembrane</keyword>
<evidence type="ECO:0000256" key="2">
    <source>
        <dbReference type="SAM" id="Phobius"/>
    </source>
</evidence>
<dbReference type="Gene3D" id="1.10.287.470">
    <property type="entry name" value="Helix hairpin bin"/>
    <property type="match status" value="1"/>
</dbReference>
<gene>
    <name evidence="5" type="ORF">SAMN05444267_102561</name>
</gene>
<proteinExistence type="predicted"/>
<keyword evidence="2" id="KW-0472">Membrane</keyword>
<protein>
    <submittedName>
        <fullName evidence="5">HlyD family secretion protein</fullName>
    </submittedName>
</protein>
<dbReference type="InterPro" id="IPR058982">
    <property type="entry name" value="Beta-barrel_AprE"/>
</dbReference>
<sequence>MHILEEVNLSNTPIVFLHRTKIRSQIIYTVTLFAVTICFAALPFIYTTVSVKSSGSLQSSIEKMELLAPATGRIIHLNLKDNQKVEMGKILMNIDATSPVQQTSLLKNRIVQLEQLLQDASVLFKLPEHSSIQPVLQTGLYLASWHQYSEQIHHELNARDQALQIYKRYETLYNRKVVTQSEYEQYKFNYEQACSSLSIVSRKYGTQWQTEANQYRNELRDLQNQDIQLTEQKKSYTLKAPISGSLQNLTGLQVGAFVSASQKLGEISPDSALLAFCYIKPADIGLIKKGQKVTFQIDAFNYNQWGLLTGSVKDISDDIVIINQAPYFKVKCQLDRDYLKLKNGYKGQVKKGMTFSARFIVTNRSLYHLLYDKMDDWLNPNIQTPKEA</sequence>
<keyword evidence="2" id="KW-1133">Transmembrane helix</keyword>
<organism evidence="5 6">
    <name type="scientific">Chryseobacterium polytrichastri</name>
    <dbReference type="NCBI Taxonomy" id="1302687"/>
    <lineage>
        <taxon>Bacteria</taxon>
        <taxon>Pseudomonadati</taxon>
        <taxon>Bacteroidota</taxon>
        <taxon>Flavobacteriia</taxon>
        <taxon>Flavobacteriales</taxon>
        <taxon>Weeksellaceae</taxon>
        <taxon>Chryseobacterium group</taxon>
        <taxon>Chryseobacterium</taxon>
    </lineage>
</organism>
<evidence type="ECO:0000313" key="5">
    <source>
        <dbReference type="EMBL" id="SHL81362.1"/>
    </source>
</evidence>
<name>A0A1M7DPG1_9FLAO</name>
<accession>A0A1M7DPG1</accession>
<evidence type="ECO:0000313" key="6">
    <source>
        <dbReference type="Proteomes" id="UP000184364"/>
    </source>
</evidence>
<dbReference type="InterPro" id="IPR058625">
    <property type="entry name" value="MdtA-like_BSH"/>
</dbReference>
<dbReference type="InterPro" id="IPR050739">
    <property type="entry name" value="MFP"/>
</dbReference>
<feature type="domain" description="Multidrug resistance protein MdtA-like barrel-sandwich hybrid" evidence="3">
    <location>
        <begin position="70"/>
        <end position="264"/>
    </location>
</feature>
<keyword evidence="1" id="KW-0175">Coiled coil</keyword>
<dbReference type="AlphaFoldDB" id="A0A1M7DPG1"/>
<keyword evidence="6" id="KW-1185">Reference proteome</keyword>
<dbReference type="PANTHER" id="PTHR30386">
    <property type="entry name" value="MEMBRANE FUSION SUBUNIT OF EMRAB-TOLC MULTIDRUG EFFLUX PUMP"/>
    <property type="match status" value="1"/>
</dbReference>
<dbReference type="PANTHER" id="PTHR30386:SF28">
    <property type="entry name" value="EXPORTED PROTEIN"/>
    <property type="match status" value="1"/>
</dbReference>
<dbReference type="Gene3D" id="2.40.30.170">
    <property type="match status" value="1"/>
</dbReference>
<dbReference type="Gene3D" id="2.40.50.100">
    <property type="match status" value="1"/>
</dbReference>
<dbReference type="STRING" id="1302687.SAMN05444267_102561"/>
<dbReference type="EMBL" id="FRAV01000025">
    <property type="protein sequence ID" value="SHL81362.1"/>
    <property type="molecule type" value="Genomic_DNA"/>
</dbReference>
<reference evidence="6" key="1">
    <citation type="submission" date="2016-11" db="EMBL/GenBank/DDBJ databases">
        <authorList>
            <person name="Varghese N."/>
            <person name="Submissions S."/>
        </authorList>
    </citation>
    <scope>NUCLEOTIDE SEQUENCE [LARGE SCALE GENOMIC DNA]</scope>
    <source>
        <strain evidence="6">DSM 26899</strain>
    </source>
</reference>
<dbReference type="Pfam" id="PF26002">
    <property type="entry name" value="Beta-barrel_AprE"/>
    <property type="match status" value="1"/>
</dbReference>
<feature type="domain" description="AprE-like beta-barrel" evidence="4">
    <location>
        <begin position="277"/>
        <end position="358"/>
    </location>
</feature>
<dbReference type="Pfam" id="PF25917">
    <property type="entry name" value="BSH_RND"/>
    <property type="match status" value="1"/>
</dbReference>
<evidence type="ECO:0000259" key="4">
    <source>
        <dbReference type="Pfam" id="PF26002"/>
    </source>
</evidence>
<evidence type="ECO:0000256" key="1">
    <source>
        <dbReference type="SAM" id="Coils"/>
    </source>
</evidence>
<feature type="coiled-coil region" evidence="1">
    <location>
        <begin position="205"/>
        <end position="232"/>
    </location>
</feature>